<gene>
    <name evidence="5" type="primary">Pask</name>
    <name evidence="5" type="ORF">A0J61_08138</name>
</gene>
<dbReference type="GO" id="GO:0005829">
    <property type="term" value="C:cytosol"/>
    <property type="evidence" value="ECO:0007669"/>
    <property type="project" value="TreeGrafter"/>
</dbReference>
<keyword evidence="5" id="KW-0808">Transferase</keyword>
<dbReference type="OrthoDB" id="10252171at2759"/>
<dbReference type="STRING" id="101091.A0A1C7N3W4"/>
<evidence type="ECO:0000256" key="2">
    <source>
        <dbReference type="ARBA" id="ARBA00022840"/>
    </source>
</evidence>
<dbReference type="Gene3D" id="3.30.200.20">
    <property type="entry name" value="Phosphorylase Kinase, domain 1"/>
    <property type="match status" value="1"/>
</dbReference>
<dbReference type="EMBL" id="LUGH01000600">
    <property type="protein sequence ID" value="OBZ83812.1"/>
    <property type="molecule type" value="Genomic_DNA"/>
</dbReference>
<feature type="domain" description="Protein kinase" evidence="4">
    <location>
        <begin position="39"/>
        <end position="212"/>
    </location>
</feature>
<dbReference type="Proteomes" id="UP000093000">
    <property type="component" value="Unassembled WGS sequence"/>
</dbReference>
<accession>A0A1C7N3W4</accession>
<dbReference type="InParanoid" id="A0A1C7N3W4"/>
<dbReference type="InterPro" id="IPR017441">
    <property type="entry name" value="Protein_kinase_ATP_BS"/>
</dbReference>
<dbReference type="PANTHER" id="PTHR24346:SF72">
    <property type="entry name" value="CAMK PROTEIN KINASE"/>
    <property type="match status" value="1"/>
</dbReference>
<dbReference type="FunFam" id="3.30.200.20:FF:000314">
    <property type="entry name" value="Serine/threonine protein kinase"/>
    <property type="match status" value="1"/>
</dbReference>
<dbReference type="GO" id="GO:0004674">
    <property type="term" value="F:protein serine/threonine kinase activity"/>
    <property type="evidence" value="ECO:0007669"/>
    <property type="project" value="TreeGrafter"/>
</dbReference>
<dbReference type="PROSITE" id="PS00107">
    <property type="entry name" value="PROTEIN_KINASE_ATP"/>
    <property type="match status" value="1"/>
</dbReference>
<dbReference type="InterPro" id="IPR011009">
    <property type="entry name" value="Kinase-like_dom_sf"/>
</dbReference>
<keyword evidence="6" id="KW-1185">Reference proteome</keyword>
<evidence type="ECO:0000259" key="4">
    <source>
        <dbReference type="PROSITE" id="PS50011"/>
    </source>
</evidence>
<dbReference type="PANTHER" id="PTHR24346">
    <property type="entry name" value="MAP/MICROTUBULE AFFINITY-REGULATING KINASE"/>
    <property type="match status" value="1"/>
</dbReference>
<dbReference type="SMART" id="SM00220">
    <property type="entry name" value="S_TKc"/>
    <property type="match status" value="1"/>
</dbReference>
<proteinExistence type="predicted"/>
<evidence type="ECO:0000313" key="5">
    <source>
        <dbReference type="EMBL" id="OBZ83812.1"/>
    </source>
</evidence>
<reference evidence="5 6" key="1">
    <citation type="submission" date="2016-03" db="EMBL/GenBank/DDBJ databases">
        <title>Choanephora cucurbitarum.</title>
        <authorList>
            <person name="Min B."/>
            <person name="Park H."/>
            <person name="Park J.-H."/>
            <person name="Shin H.-D."/>
            <person name="Choi I.-G."/>
        </authorList>
    </citation>
    <scope>NUCLEOTIDE SEQUENCE [LARGE SCALE GENOMIC DNA]</scope>
    <source>
        <strain evidence="5 6">KUS-F28377</strain>
    </source>
</reference>
<name>A0A1C7N3W4_9FUNG</name>
<dbReference type="GO" id="GO:0045719">
    <property type="term" value="P:negative regulation of glycogen biosynthetic process"/>
    <property type="evidence" value="ECO:0007669"/>
    <property type="project" value="TreeGrafter"/>
</dbReference>
<evidence type="ECO:0000313" key="6">
    <source>
        <dbReference type="Proteomes" id="UP000093000"/>
    </source>
</evidence>
<keyword evidence="5" id="KW-0418">Kinase</keyword>
<feature type="binding site" evidence="3">
    <location>
        <position position="68"/>
    </location>
    <ligand>
        <name>ATP</name>
        <dbReference type="ChEBI" id="CHEBI:30616"/>
    </ligand>
</feature>
<protein>
    <submittedName>
        <fullName evidence="5">PAS domain-containing serine/threonine-protein kinase</fullName>
    </submittedName>
</protein>
<organism evidence="5 6">
    <name type="scientific">Choanephora cucurbitarum</name>
    <dbReference type="NCBI Taxonomy" id="101091"/>
    <lineage>
        <taxon>Eukaryota</taxon>
        <taxon>Fungi</taxon>
        <taxon>Fungi incertae sedis</taxon>
        <taxon>Mucoromycota</taxon>
        <taxon>Mucoromycotina</taxon>
        <taxon>Mucoromycetes</taxon>
        <taxon>Mucorales</taxon>
        <taxon>Mucorineae</taxon>
        <taxon>Choanephoraceae</taxon>
        <taxon>Choanephoroideae</taxon>
        <taxon>Choanephora</taxon>
    </lineage>
</organism>
<keyword evidence="1 3" id="KW-0547">Nucleotide-binding</keyword>
<dbReference type="PROSITE" id="PS50011">
    <property type="entry name" value="PROTEIN_KINASE_DOM"/>
    <property type="match status" value="1"/>
</dbReference>
<evidence type="ECO:0000256" key="1">
    <source>
        <dbReference type="ARBA" id="ARBA00022741"/>
    </source>
</evidence>
<dbReference type="GO" id="GO:0005524">
    <property type="term" value="F:ATP binding"/>
    <property type="evidence" value="ECO:0007669"/>
    <property type="project" value="UniProtKB-UniRule"/>
</dbReference>
<evidence type="ECO:0000256" key="3">
    <source>
        <dbReference type="PROSITE-ProRule" id="PRU10141"/>
    </source>
</evidence>
<dbReference type="InterPro" id="IPR000719">
    <property type="entry name" value="Prot_kinase_dom"/>
</dbReference>
<dbReference type="SUPFAM" id="SSF56112">
    <property type="entry name" value="Protein kinase-like (PK-like)"/>
    <property type="match status" value="1"/>
</dbReference>
<comment type="caution">
    <text evidence="5">The sequence shown here is derived from an EMBL/GenBank/DDBJ whole genome shotgun (WGS) entry which is preliminary data.</text>
</comment>
<dbReference type="GO" id="GO:0005634">
    <property type="term" value="C:nucleus"/>
    <property type="evidence" value="ECO:0007669"/>
    <property type="project" value="TreeGrafter"/>
</dbReference>
<keyword evidence="2 3" id="KW-0067">ATP-binding</keyword>
<dbReference type="AlphaFoldDB" id="A0A1C7N3W4"/>
<dbReference type="GO" id="GO:0035556">
    <property type="term" value="P:intracellular signal transduction"/>
    <property type="evidence" value="ECO:0007669"/>
    <property type="project" value="TreeGrafter"/>
</dbReference>
<dbReference type="Pfam" id="PF00069">
    <property type="entry name" value="Pkinase"/>
    <property type="match status" value="1"/>
</dbReference>
<sequence length="212" mass="24519">MSYQHQISYINNKEPTTPPSMASTYLTHYPFHPDFLANYTMGEELGSGGYGFVVSATEKRTGIERAVKFIFRNKIPRHSWVRDHELGTIPMEIYVLKNVNHPSVIGYVDSYQDNQFFYLIMELHGTQWSQTAYFNSTSEPPRSPALSEDSFVSDDSDSVIQDYPLQRRTSCDLFECIERHNYFEEPVAKMIFHQIASCVAHLDLMGICHQWV</sequence>